<evidence type="ECO:0000313" key="3">
    <source>
        <dbReference type="Proteomes" id="UP000028181"/>
    </source>
</evidence>
<dbReference type="eggNOG" id="COG1359">
    <property type="taxonomic scope" value="Bacteria"/>
</dbReference>
<evidence type="ECO:0000313" key="2">
    <source>
        <dbReference type="EMBL" id="CDN48969.1"/>
    </source>
</evidence>
<dbReference type="PANTHER" id="PTHR33336:SF15">
    <property type="entry name" value="ABM DOMAIN-CONTAINING PROTEIN"/>
    <property type="match status" value="1"/>
</dbReference>
<dbReference type="AlphaFoldDB" id="A0A068SSY0"/>
<accession>A0A068SSY0</accession>
<dbReference type="EMBL" id="HG938353">
    <property type="protein sequence ID" value="CDN48969.1"/>
    <property type="molecule type" value="Genomic_DNA"/>
</dbReference>
<dbReference type="RefSeq" id="WP_038588921.1">
    <property type="nucleotide sequence ID" value="NZ_HG938353.1"/>
</dbReference>
<evidence type="ECO:0000259" key="1">
    <source>
        <dbReference type="PROSITE" id="PS51725"/>
    </source>
</evidence>
<dbReference type="PROSITE" id="PS51725">
    <property type="entry name" value="ABM"/>
    <property type="match status" value="1"/>
</dbReference>
<dbReference type="InterPro" id="IPR007138">
    <property type="entry name" value="ABM_dom"/>
</dbReference>
<reference evidence="3" key="1">
    <citation type="journal article" date="2014" name="BMC Genomics">
        <title>Genome sequencing of two Neorhizobium galegae strains reveals a noeT gene responsible for the unusual acetylation of the nodulation factors.</title>
        <authorList>
            <person name="Osterman J."/>
            <person name="Marsh J."/>
            <person name="Laine P.K."/>
            <person name="Zeng Z."/>
            <person name="Alatalo E."/>
            <person name="Sullivan J.T."/>
            <person name="Young J.P."/>
            <person name="Thomas-Oates J."/>
            <person name="Paulin L."/>
            <person name="Lindstrom K."/>
        </authorList>
    </citation>
    <scope>NUCLEOTIDE SEQUENCE [LARGE SCALE GENOMIC DNA]</scope>
    <source>
        <strain evidence="3">HAMBI 540</strain>
    </source>
</reference>
<gene>
    <name evidence="2" type="ORF">RG540_CH28030</name>
</gene>
<keyword evidence="3" id="KW-1185">Reference proteome</keyword>
<dbReference type="GeneID" id="24258896"/>
<dbReference type="InterPro" id="IPR011008">
    <property type="entry name" value="Dimeric_a/b-barrel"/>
</dbReference>
<sequence length="106" mass="12403">MPVTYVIRFDILPGQRDRFIALLNGVLDAMRHEPMFHQAVLHADPENENHMMLYETWEDHQDVLDVQLQRPYREAWHASLADLLAGPRDISIWHPIRSDCSAQSRS</sequence>
<proteinExistence type="predicted"/>
<organism evidence="2 3">
    <name type="scientific">Neorhizobium galegae bv. orientalis str. HAMBI 540</name>
    <dbReference type="NCBI Taxonomy" id="1028800"/>
    <lineage>
        <taxon>Bacteria</taxon>
        <taxon>Pseudomonadati</taxon>
        <taxon>Pseudomonadota</taxon>
        <taxon>Alphaproteobacteria</taxon>
        <taxon>Hyphomicrobiales</taxon>
        <taxon>Rhizobiaceae</taxon>
        <taxon>Rhizobium/Agrobacterium group</taxon>
        <taxon>Neorhizobium</taxon>
    </lineage>
</organism>
<dbReference type="InterPro" id="IPR050744">
    <property type="entry name" value="AI-2_Isomerase_LsrG"/>
</dbReference>
<dbReference type="Proteomes" id="UP000028181">
    <property type="component" value="Chromosome I"/>
</dbReference>
<feature type="domain" description="ABM" evidence="1">
    <location>
        <begin position="3"/>
        <end position="93"/>
    </location>
</feature>
<name>A0A068SSY0_NEOGA</name>
<dbReference type="HOGENOM" id="CLU_131496_2_0_5"/>
<dbReference type="PATRIC" id="fig|1028800.3.peg.2836"/>
<dbReference type="Pfam" id="PF03992">
    <property type="entry name" value="ABM"/>
    <property type="match status" value="1"/>
</dbReference>
<dbReference type="GO" id="GO:0003824">
    <property type="term" value="F:catalytic activity"/>
    <property type="evidence" value="ECO:0007669"/>
    <property type="project" value="TreeGrafter"/>
</dbReference>
<dbReference type="PANTHER" id="PTHR33336">
    <property type="entry name" value="QUINOL MONOOXYGENASE YGIN-RELATED"/>
    <property type="match status" value="1"/>
</dbReference>
<dbReference type="SUPFAM" id="SSF54909">
    <property type="entry name" value="Dimeric alpha+beta barrel"/>
    <property type="match status" value="1"/>
</dbReference>
<dbReference type="Gene3D" id="3.30.70.100">
    <property type="match status" value="1"/>
</dbReference>
<protein>
    <submittedName>
        <fullName evidence="2">Bll3018 protein</fullName>
    </submittedName>
</protein>
<dbReference type="KEGG" id="ngg:RG540_CH28030"/>
<dbReference type="OrthoDB" id="9812192at2"/>